<sequence length="367" mass="42453">MYIKDKIGVSTNCDLYDGDLSLVYVRNLDTMRKKHSETMKQLGNEHVSIEKIHYFASLGRWCTEFIIDKDYLDEFSQQISAISNKNDLPEIYKLFVDPNFDPILPLSFDYTTCANVLPKQANKLLRDEAKDILINRWKSIISQTSNPNLEQFLENQLQKLFLVSSQSQTNIDSKNQILEQNKFVTRTFSVDKNRIFDTKIDNIANSNSKSRSKLVDQTRPNWNTLSNEHMKEILPDSTINRLIIYTDGAFIKSSNNQRAGIGVYFENVDIEPIYEQIIPVQNKKEFSKVTHNNKNSSEKKHDTTAQSNKSNTQLVFNDYSSAKAELVSVCRSLEHIIRFLSRKSTIVNTKKQEPWGKIYRIKKVGMV</sequence>
<dbReference type="AlphaFoldDB" id="A0A2T9YBI5"/>
<comment type="caution">
    <text evidence="2">The sequence shown here is derived from an EMBL/GenBank/DDBJ whole genome shotgun (WGS) entry which is preliminary data.</text>
</comment>
<gene>
    <name evidence="2" type="ORF">BB559_004983</name>
</gene>
<feature type="region of interest" description="Disordered" evidence="1">
    <location>
        <begin position="289"/>
        <end position="309"/>
    </location>
</feature>
<dbReference type="Proteomes" id="UP000245699">
    <property type="component" value="Unassembled WGS sequence"/>
</dbReference>
<dbReference type="EMBL" id="MBFT01000527">
    <property type="protein sequence ID" value="PVU89702.1"/>
    <property type="molecule type" value="Genomic_DNA"/>
</dbReference>
<dbReference type="OrthoDB" id="245563at2759"/>
<proteinExistence type="predicted"/>
<protein>
    <submittedName>
        <fullName evidence="2">Uncharacterized protein</fullName>
    </submittedName>
</protein>
<evidence type="ECO:0000313" key="2">
    <source>
        <dbReference type="EMBL" id="PVU89702.1"/>
    </source>
</evidence>
<dbReference type="STRING" id="61424.A0A2T9YBI5"/>
<evidence type="ECO:0000313" key="3">
    <source>
        <dbReference type="Proteomes" id="UP000245699"/>
    </source>
</evidence>
<name>A0A2T9YBI5_9FUNG</name>
<keyword evidence="3" id="KW-1185">Reference proteome</keyword>
<evidence type="ECO:0000256" key="1">
    <source>
        <dbReference type="SAM" id="MobiDB-lite"/>
    </source>
</evidence>
<reference evidence="2 3" key="1">
    <citation type="journal article" date="2018" name="MBio">
        <title>Comparative Genomics Reveals the Core Gene Toolbox for the Fungus-Insect Symbiosis.</title>
        <authorList>
            <person name="Wang Y."/>
            <person name="Stata M."/>
            <person name="Wang W."/>
            <person name="Stajich J.E."/>
            <person name="White M.M."/>
            <person name="Moncalvo J.M."/>
        </authorList>
    </citation>
    <scope>NUCLEOTIDE SEQUENCE [LARGE SCALE GENOMIC DNA]</scope>
    <source>
        <strain evidence="2 3">AUS-77-4</strain>
    </source>
</reference>
<organism evidence="2 3">
    <name type="scientific">Furculomyces boomerangus</name>
    <dbReference type="NCBI Taxonomy" id="61424"/>
    <lineage>
        <taxon>Eukaryota</taxon>
        <taxon>Fungi</taxon>
        <taxon>Fungi incertae sedis</taxon>
        <taxon>Zoopagomycota</taxon>
        <taxon>Kickxellomycotina</taxon>
        <taxon>Harpellomycetes</taxon>
        <taxon>Harpellales</taxon>
        <taxon>Harpellaceae</taxon>
        <taxon>Furculomyces</taxon>
    </lineage>
</organism>
<accession>A0A2T9YBI5</accession>